<gene>
    <name evidence="1" type="primary">ORF71749</name>
</gene>
<organism evidence="1">
    <name type="scientific">Arion vulgaris</name>
    <dbReference type="NCBI Taxonomy" id="1028688"/>
    <lineage>
        <taxon>Eukaryota</taxon>
        <taxon>Metazoa</taxon>
        <taxon>Spiralia</taxon>
        <taxon>Lophotrochozoa</taxon>
        <taxon>Mollusca</taxon>
        <taxon>Gastropoda</taxon>
        <taxon>Heterobranchia</taxon>
        <taxon>Euthyneura</taxon>
        <taxon>Panpulmonata</taxon>
        <taxon>Eupulmonata</taxon>
        <taxon>Stylommatophora</taxon>
        <taxon>Helicina</taxon>
        <taxon>Arionoidea</taxon>
        <taxon>Arionidae</taxon>
        <taxon>Arion</taxon>
    </lineage>
</organism>
<protein>
    <submittedName>
        <fullName evidence="1">Uncharacterized protein</fullName>
    </submittedName>
</protein>
<evidence type="ECO:0000313" key="1">
    <source>
        <dbReference type="EMBL" id="CEK69829.1"/>
    </source>
</evidence>
<dbReference type="EMBL" id="HACG01022964">
    <property type="protein sequence ID" value="CEK69829.1"/>
    <property type="molecule type" value="Transcribed_RNA"/>
</dbReference>
<reference evidence="1" key="1">
    <citation type="submission" date="2014-12" db="EMBL/GenBank/DDBJ databases">
        <title>Insight into the proteome of Arion vulgaris.</title>
        <authorList>
            <person name="Aradska J."/>
            <person name="Bulat T."/>
            <person name="Smidak R."/>
            <person name="Sarate P."/>
            <person name="Gangsoo J."/>
            <person name="Sialana F."/>
            <person name="Bilban M."/>
            <person name="Lubec G."/>
        </authorList>
    </citation>
    <scope>NUCLEOTIDE SEQUENCE</scope>
    <source>
        <tissue evidence="1">Skin</tissue>
    </source>
</reference>
<dbReference type="AlphaFoldDB" id="A0A0B6ZMF2"/>
<name>A0A0B6ZMF2_9EUPU</name>
<accession>A0A0B6ZMF2</accession>
<proteinExistence type="predicted"/>
<sequence>MSSDENDFIVQRSSTWFRLIPPALSIVSQVLHKLYNSGNNPIDLKKNNAQNGVIWIQTNDLQKVSEHSPYKYYK</sequence>